<sequence>MQDLPSLLSLSCWQDYRTYYENNYCRAEITTTDGIRVYFSAGKFNHAFYESTNDKSKNEFSRLRAERMPWIAHTLAHPEASLYQGWISASKTHNPARRVSVVYADFVVVIDISANQQNKLKANFVTCYVADNSIGRIRKSPVWSRTECCAQLGIVE</sequence>
<name>A0A892ZHU9_9NEIS</name>
<evidence type="ECO:0000313" key="2">
    <source>
        <dbReference type="Proteomes" id="UP000653156"/>
    </source>
</evidence>
<dbReference type="AlphaFoldDB" id="A0A892ZHU9"/>
<protein>
    <submittedName>
        <fullName evidence="1">Uncharacterized protein</fullName>
    </submittedName>
</protein>
<dbReference type="EMBL" id="CP069798">
    <property type="protein sequence ID" value="QRQ81407.1"/>
    <property type="molecule type" value="Genomic_DNA"/>
</dbReference>
<dbReference type="RefSeq" id="WP_230338700.1">
    <property type="nucleotide sequence ID" value="NZ_CP069798.1"/>
</dbReference>
<dbReference type="Proteomes" id="UP000653156">
    <property type="component" value="Chromosome"/>
</dbReference>
<gene>
    <name evidence="1" type="ORF">JQU52_11915</name>
</gene>
<accession>A0A892ZHU9</accession>
<reference evidence="1" key="1">
    <citation type="submission" date="2021-02" db="EMBL/GenBank/DDBJ databases">
        <title>Neisseriaceae sp. 26B isolated from the cloaca of a Common Toad-headed Turtle (Mesoclemmys nasuta).</title>
        <authorList>
            <person name="Spergser J."/>
            <person name="Busse H.-J."/>
        </authorList>
    </citation>
    <scope>NUCLEOTIDE SEQUENCE</scope>
    <source>
        <strain evidence="1">26B</strain>
    </source>
</reference>
<organism evidence="1 2">
    <name type="scientific">Paralysiella testudinis</name>
    <dbReference type="NCBI Taxonomy" id="2809020"/>
    <lineage>
        <taxon>Bacteria</taxon>
        <taxon>Pseudomonadati</taxon>
        <taxon>Pseudomonadota</taxon>
        <taxon>Betaproteobacteria</taxon>
        <taxon>Neisseriales</taxon>
        <taxon>Neisseriaceae</taxon>
        <taxon>Paralysiella</taxon>
    </lineage>
</organism>
<keyword evidence="2" id="KW-1185">Reference proteome</keyword>
<evidence type="ECO:0000313" key="1">
    <source>
        <dbReference type="EMBL" id="QRQ81407.1"/>
    </source>
</evidence>
<proteinExistence type="predicted"/>
<dbReference type="KEGG" id="ptes:JQU52_11915"/>